<dbReference type="AlphaFoldDB" id="A0A0K0Y2D6"/>
<protein>
    <submittedName>
        <fullName evidence="1">Glyoxalase-like domain protein</fullName>
    </submittedName>
</protein>
<dbReference type="InterPro" id="IPR029068">
    <property type="entry name" value="Glyas_Bleomycin-R_OHBP_Dase"/>
</dbReference>
<keyword evidence="2" id="KW-1185">Reference proteome</keyword>
<gene>
    <name evidence="1" type="ORF">OSB_05400</name>
</gene>
<sequence>MINTRRPICFVATTQPDAAKAFYREVMGLDLIEESPYALVFDDGAAMLRVQIVPDLHVATHTVHGWEVADMTSEIATLIAKGVTFLTFEHLEQDASGIWTTPDGSKIAWFNDPCGNVLSLTEFAPT</sequence>
<reference evidence="1 2" key="1">
    <citation type="journal article" date="2015" name="Genome Announc.">
        <title>Closed Genome Sequence of Octadecabacter temperatus SB1, the First Mesophilic Species of the Genus Octadecabacter.</title>
        <authorList>
            <person name="Voget S."/>
            <person name="Billerbeck S."/>
            <person name="Simon M."/>
            <person name="Daniel R."/>
        </authorList>
    </citation>
    <scope>NUCLEOTIDE SEQUENCE [LARGE SCALE GENOMIC DNA]</scope>
    <source>
        <strain evidence="1 2">SB1</strain>
    </source>
</reference>
<evidence type="ECO:0000313" key="2">
    <source>
        <dbReference type="Proteomes" id="UP000067444"/>
    </source>
</evidence>
<dbReference type="PROSITE" id="PS51819">
    <property type="entry name" value="VOC"/>
    <property type="match status" value="1"/>
</dbReference>
<proteinExistence type="predicted"/>
<dbReference type="STRING" id="1458307.OSB_05400"/>
<dbReference type="SUPFAM" id="SSF54593">
    <property type="entry name" value="Glyoxalase/Bleomycin resistance protein/Dihydroxybiphenyl dioxygenase"/>
    <property type="match status" value="1"/>
</dbReference>
<dbReference type="Gene3D" id="3.10.180.10">
    <property type="entry name" value="2,3-Dihydroxybiphenyl 1,2-Dioxygenase, domain 1"/>
    <property type="match status" value="1"/>
</dbReference>
<evidence type="ECO:0000313" key="1">
    <source>
        <dbReference type="EMBL" id="AKS45103.1"/>
    </source>
</evidence>
<dbReference type="InterPro" id="IPR037523">
    <property type="entry name" value="VOC_core"/>
</dbReference>
<dbReference type="InterPro" id="IPR004360">
    <property type="entry name" value="Glyas_Fos-R_dOase_dom"/>
</dbReference>
<accession>A0A0K0Y2D6</accession>
<name>A0A0K0Y2D6_9RHOB</name>
<organism evidence="1 2">
    <name type="scientific">Octadecabacter temperatus</name>
    <dbReference type="NCBI Taxonomy" id="1458307"/>
    <lineage>
        <taxon>Bacteria</taxon>
        <taxon>Pseudomonadati</taxon>
        <taxon>Pseudomonadota</taxon>
        <taxon>Alphaproteobacteria</taxon>
        <taxon>Rhodobacterales</taxon>
        <taxon>Roseobacteraceae</taxon>
        <taxon>Octadecabacter</taxon>
    </lineage>
</organism>
<dbReference type="KEGG" id="otm:OSB_05400"/>
<dbReference type="Proteomes" id="UP000067444">
    <property type="component" value="Chromosome"/>
</dbReference>
<dbReference type="Pfam" id="PF00903">
    <property type="entry name" value="Glyoxalase"/>
    <property type="match status" value="1"/>
</dbReference>
<dbReference type="OrthoDB" id="9812656at2"/>
<dbReference type="EMBL" id="CP012160">
    <property type="protein sequence ID" value="AKS45103.1"/>
    <property type="molecule type" value="Genomic_DNA"/>
</dbReference>
<dbReference type="RefSeq" id="WP_049833525.1">
    <property type="nucleotide sequence ID" value="NZ_CP012160.1"/>
</dbReference>